<dbReference type="Proteomes" id="UP000465360">
    <property type="component" value="Unassembled WGS sequence"/>
</dbReference>
<evidence type="ECO:0000256" key="1">
    <source>
        <dbReference type="SAM" id="SignalP"/>
    </source>
</evidence>
<comment type="caution">
    <text evidence="2">The sequence shown here is derived from an EMBL/GenBank/DDBJ whole genome shotgun (WGS) entry which is preliminary data.</text>
</comment>
<feature type="signal peptide" evidence="1">
    <location>
        <begin position="1"/>
        <end position="31"/>
    </location>
</feature>
<sequence length="172" mass="17529">MVQPMRGVKRAGTFVAAITFAASFGAASAGAAPEPSGPTRVPINAYLRNCDFSKVQNAVQIPLTFNGRGTATVRKSGSSVVADIEMVIAIGSPQHYDVVMIPAPRASSNPCGPGAPGTTTVGLDTNEGGIGSATISGTVPSGSTGVWFSVSRPSPNNQAPVEYYSSEFVVPL</sequence>
<dbReference type="AlphaFoldDB" id="A0A7I9YY08"/>
<accession>A0A7I9YY08</accession>
<keyword evidence="1" id="KW-0732">Signal</keyword>
<name>A0A7I9YY08_MYCBU</name>
<dbReference type="EMBL" id="BLKZ01000002">
    <property type="protein sequence ID" value="GFG93551.1"/>
    <property type="molecule type" value="Genomic_DNA"/>
</dbReference>
<evidence type="ECO:0008006" key="4">
    <source>
        <dbReference type="Google" id="ProtNLM"/>
    </source>
</evidence>
<gene>
    <name evidence="2" type="ORF">MBOU_55930</name>
</gene>
<protein>
    <recommendedName>
        <fullName evidence="4">Secreted protein</fullName>
    </recommendedName>
</protein>
<evidence type="ECO:0000313" key="2">
    <source>
        <dbReference type="EMBL" id="GFG93551.1"/>
    </source>
</evidence>
<feature type="chain" id="PRO_5029888303" description="Secreted protein" evidence="1">
    <location>
        <begin position="32"/>
        <end position="172"/>
    </location>
</feature>
<evidence type="ECO:0000313" key="3">
    <source>
        <dbReference type="Proteomes" id="UP000465360"/>
    </source>
</evidence>
<proteinExistence type="predicted"/>
<keyword evidence="3" id="KW-1185">Reference proteome</keyword>
<reference evidence="2 3" key="1">
    <citation type="journal article" date="2019" name="Emerg. Microbes Infect.">
        <title>Comprehensive subspecies identification of 175 nontuberculous mycobacteria species based on 7547 genomic profiles.</title>
        <authorList>
            <person name="Matsumoto Y."/>
            <person name="Kinjo T."/>
            <person name="Motooka D."/>
            <person name="Nabeya D."/>
            <person name="Jung N."/>
            <person name="Uechi K."/>
            <person name="Horii T."/>
            <person name="Iida T."/>
            <person name="Fujita J."/>
            <person name="Nakamura S."/>
        </authorList>
    </citation>
    <scope>NUCLEOTIDE SEQUENCE [LARGE SCALE GENOMIC DNA]</scope>
    <source>
        <strain evidence="2 3">JCM 30725</strain>
    </source>
</reference>
<organism evidence="2 3">
    <name type="scientific">Mycobacterium bourgelatii</name>
    <dbReference type="NCBI Taxonomy" id="1273442"/>
    <lineage>
        <taxon>Bacteria</taxon>
        <taxon>Bacillati</taxon>
        <taxon>Actinomycetota</taxon>
        <taxon>Actinomycetes</taxon>
        <taxon>Mycobacteriales</taxon>
        <taxon>Mycobacteriaceae</taxon>
        <taxon>Mycobacterium</taxon>
    </lineage>
</organism>